<feature type="transmembrane region" description="Helical" evidence="5">
    <location>
        <begin position="524"/>
        <end position="542"/>
    </location>
</feature>
<feature type="transmembrane region" description="Helical" evidence="5">
    <location>
        <begin position="190"/>
        <end position="213"/>
    </location>
</feature>
<feature type="transmembrane region" description="Helical" evidence="5">
    <location>
        <begin position="344"/>
        <end position="362"/>
    </location>
</feature>
<keyword evidence="4 5" id="KW-0472">Membrane</keyword>
<dbReference type="GO" id="GO:0005254">
    <property type="term" value="F:chloride channel activity"/>
    <property type="evidence" value="ECO:0007669"/>
    <property type="project" value="TreeGrafter"/>
</dbReference>
<reference evidence="7" key="1">
    <citation type="submission" date="2022-08" db="EMBL/GenBank/DDBJ databases">
        <title>Novel sulphate-reducing endosymbionts in the free-living metamonad Anaeramoeba.</title>
        <authorList>
            <person name="Jerlstrom-Hultqvist J."/>
            <person name="Cepicka I."/>
            <person name="Gallot-Lavallee L."/>
            <person name="Salas-Leiva D."/>
            <person name="Curtis B.A."/>
            <person name="Zahonova K."/>
            <person name="Pipaliya S."/>
            <person name="Dacks J."/>
            <person name="Roger A.J."/>
        </authorList>
    </citation>
    <scope>NUCLEOTIDE SEQUENCE</scope>
    <source>
        <strain evidence="7">Busselton2</strain>
    </source>
</reference>
<dbReference type="PANTHER" id="PTHR12308:SF73">
    <property type="entry name" value="ANOCTAMIN"/>
    <property type="match status" value="1"/>
</dbReference>
<name>A0AAV7YUW7_9EUKA</name>
<dbReference type="InterPro" id="IPR049452">
    <property type="entry name" value="Anoctamin_TM"/>
</dbReference>
<dbReference type="GO" id="GO:0016020">
    <property type="term" value="C:membrane"/>
    <property type="evidence" value="ECO:0007669"/>
    <property type="project" value="UniProtKB-SubCell"/>
</dbReference>
<feature type="transmembrane region" description="Helical" evidence="5">
    <location>
        <begin position="499"/>
        <end position="518"/>
    </location>
</feature>
<keyword evidence="3 5" id="KW-1133">Transmembrane helix</keyword>
<dbReference type="AlphaFoldDB" id="A0AAV7YUW7"/>
<evidence type="ECO:0000313" key="8">
    <source>
        <dbReference type="Proteomes" id="UP001146793"/>
    </source>
</evidence>
<dbReference type="PANTHER" id="PTHR12308">
    <property type="entry name" value="ANOCTAMIN"/>
    <property type="match status" value="1"/>
</dbReference>
<feature type="transmembrane region" description="Helical" evidence="5">
    <location>
        <begin position="168"/>
        <end position="184"/>
    </location>
</feature>
<organism evidence="7 8">
    <name type="scientific">Anaeramoeba flamelloides</name>
    <dbReference type="NCBI Taxonomy" id="1746091"/>
    <lineage>
        <taxon>Eukaryota</taxon>
        <taxon>Metamonada</taxon>
        <taxon>Anaeramoebidae</taxon>
        <taxon>Anaeramoeba</taxon>
    </lineage>
</organism>
<sequence>MRNRFSNDNYYEKEIDSSDNGIKYYFVLVYSTDQQLSKEFQQTLQILSKRFLLKPTLNRSNGLTFIQIGISEQDQLASSGEENKKELKTSMPTKVYEEIERMVGTATLEHFLDRGEIKSFYALHSRDKLKKLYFFKRLLDPKESYKIYDYFGSDVSLYYDFLRIYNKYLIPLTLYSILVSFFGTGDRHPINSVVSSIFISIWCWHFISSWGMIQKGKKESANFYKEATNIFQLLSNKLVNKYNNIQEFNQLRAGPMVLVATSIISFLMLLIAAFLILLFNRKRLFQGYEIRASLNRKESIAIGMRTAITLTIFGEIFRRIAQRLVKWERPSTNAAAAKSFMRKIFLFEFVTNMAFPLASAFFTRDSAFLSNTIAWVMITRQFLDKIKSISISFLRYYGSKWYYFKKSNPIFNNTDHTQIQFTLDQFQGSMPDQLQLMIQLCFVCFFVVPFPLASFFALINNYIQQFTYLINFQWRKRTYDSDPLTTLIVQQYCNKIAKVIPILSIIINFTILVRTYHISLITNVLPILTFLILIAYLIKAFLIPKLK</sequence>
<gene>
    <name evidence="7" type="ORF">M0812_22553</name>
</gene>
<keyword evidence="2 5" id="KW-0812">Transmembrane</keyword>
<protein>
    <submittedName>
        <fullName evidence="7">Ngep-related</fullName>
    </submittedName>
</protein>
<evidence type="ECO:0000256" key="5">
    <source>
        <dbReference type="SAM" id="Phobius"/>
    </source>
</evidence>
<comment type="subcellular location">
    <subcellularLocation>
        <location evidence="1">Membrane</location>
        <topology evidence="1">Multi-pass membrane protein</topology>
    </subcellularLocation>
</comment>
<dbReference type="InterPro" id="IPR007632">
    <property type="entry name" value="Anoctamin"/>
</dbReference>
<evidence type="ECO:0000256" key="1">
    <source>
        <dbReference type="ARBA" id="ARBA00004141"/>
    </source>
</evidence>
<dbReference type="Pfam" id="PF04547">
    <property type="entry name" value="Anoctamin"/>
    <property type="match status" value="1"/>
</dbReference>
<evidence type="ECO:0000256" key="3">
    <source>
        <dbReference type="ARBA" id="ARBA00022989"/>
    </source>
</evidence>
<evidence type="ECO:0000313" key="7">
    <source>
        <dbReference type="EMBL" id="KAJ3433591.1"/>
    </source>
</evidence>
<proteinExistence type="predicted"/>
<feature type="transmembrane region" description="Helical" evidence="5">
    <location>
        <begin position="436"/>
        <end position="459"/>
    </location>
</feature>
<dbReference type="EMBL" id="JANTQA010000047">
    <property type="protein sequence ID" value="KAJ3433591.1"/>
    <property type="molecule type" value="Genomic_DNA"/>
</dbReference>
<feature type="transmembrane region" description="Helical" evidence="5">
    <location>
        <begin position="256"/>
        <end position="279"/>
    </location>
</feature>
<evidence type="ECO:0000256" key="2">
    <source>
        <dbReference type="ARBA" id="ARBA00022692"/>
    </source>
</evidence>
<dbReference type="Proteomes" id="UP001146793">
    <property type="component" value="Unassembled WGS sequence"/>
</dbReference>
<evidence type="ECO:0000259" key="6">
    <source>
        <dbReference type="Pfam" id="PF04547"/>
    </source>
</evidence>
<accession>A0AAV7YUW7</accession>
<evidence type="ECO:0000256" key="4">
    <source>
        <dbReference type="ARBA" id="ARBA00023136"/>
    </source>
</evidence>
<comment type="caution">
    <text evidence="7">The sequence shown here is derived from an EMBL/GenBank/DDBJ whole genome shotgun (WGS) entry which is preliminary data.</text>
</comment>
<feature type="domain" description="Anoctamin transmembrane" evidence="6">
    <location>
        <begin position="147"/>
        <end position="541"/>
    </location>
</feature>